<dbReference type="InterPro" id="IPR009003">
    <property type="entry name" value="Peptidase_S1_PA"/>
</dbReference>
<organism evidence="1 2">
    <name type="scientific">Robbsia betulipollinis</name>
    <dbReference type="NCBI Taxonomy" id="2981849"/>
    <lineage>
        <taxon>Bacteria</taxon>
        <taxon>Pseudomonadati</taxon>
        <taxon>Pseudomonadota</taxon>
        <taxon>Betaproteobacteria</taxon>
        <taxon>Burkholderiales</taxon>
        <taxon>Burkholderiaceae</taxon>
        <taxon>Robbsia</taxon>
    </lineage>
</organism>
<proteinExistence type="predicted"/>
<dbReference type="GO" id="GO:0008233">
    <property type="term" value="F:peptidase activity"/>
    <property type="evidence" value="ECO:0007669"/>
    <property type="project" value="UniProtKB-KW"/>
</dbReference>
<comment type="caution">
    <text evidence="1">The sequence shown here is derived from an EMBL/GenBank/DDBJ whole genome shotgun (WGS) entry which is preliminary data.</text>
</comment>
<evidence type="ECO:0000313" key="1">
    <source>
        <dbReference type="EMBL" id="MCY0387937.1"/>
    </source>
</evidence>
<evidence type="ECO:0000313" key="2">
    <source>
        <dbReference type="Proteomes" id="UP001082899"/>
    </source>
</evidence>
<protein>
    <submittedName>
        <fullName evidence="1">Serine protease</fullName>
    </submittedName>
</protein>
<dbReference type="Pfam" id="PF13365">
    <property type="entry name" value="Trypsin_2"/>
    <property type="match status" value="1"/>
</dbReference>
<keyword evidence="2" id="KW-1185">Reference proteome</keyword>
<gene>
    <name evidence="1" type="ORF">OVY01_11955</name>
</gene>
<keyword evidence="1" id="KW-0645">Protease</keyword>
<accession>A0ABT3ZND8</accession>
<reference evidence="1" key="1">
    <citation type="submission" date="2022-11" db="EMBL/GenBank/DDBJ databases">
        <title>Robbsia betulipollinis sp. nov., isolated from pollen of birch (Betula pendula).</title>
        <authorList>
            <person name="Shi H."/>
            <person name="Ambika Manirajan B."/>
            <person name="Ratering S."/>
            <person name="Geissler-Plaum R."/>
            <person name="Schnell S."/>
        </authorList>
    </citation>
    <scope>NUCLEOTIDE SEQUENCE</scope>
    <source>
        <strain evidence="1">Bb-Pol-6</strain>
    </source>
</reference>
<dbReference type="SUPFAM" id="SSF50494">
    <property type="entry name" value="Trypsin-like serine proteases"/>
    <property type="match status" value="1"/>
</dbReference>
<dbReference type="RefSeq" id="WP_267847794.1">
    <property type="nucleotide sequence ID" value="NZ_JAPMXC010000002.1"/>
</dbReference>
<dbReference type="EMBL" id="JAPMXC010000002">
    <property type="protein sequence ID" value="MCY0387937.1"/>
    <property type="molecule type" value="Genomic_DNA"/>
</dbReference>
<keyword evidence="1" id="KW-0378">Hydrolase</keyword>
<dbReference type="Proteomes" id="UP001082899">
    <property type="component" value="Unassembled WGS sequence"/>
</dbReference>
<dbReference type="Gene3D" id="2.40.10.120">
    <property type="match status" value="1"/>
</dbReference>
<sequence length="244" mass="27018">MIEPLLLAVCRVSTYDGERRLTNASSFFFERERRLFLVTSRHVMIDIPSQHHPTRLQVELHTDAEDMAQSTGFSIPLYEDGKSLWRQGIDAGGEIDVAVIEIDRNALPQGAVYRAFGPANLLAPGDQVEVGSSLLIVGFPLGFHDTLHHMPVVRHAVIASSFGLRFKGEGYFLTDARTHRGTSGAPVVLRAPVTRGMPETTLQWLLLGVHSSRIDVGTRDQILDEALGLNGTWYTDILMTLTDQ</sequence>
<name>A0ABT3ZND8_9BURK</name>
<dbReference type="GO" id="GO:0006508">
    <property type="term" value="P:proteolysis"/>
    <property type="evidence" value="ECO:0007669"/>
    <property type="project" value="UniProtKB-KW"/>
</dbReference>